<dbReference type="InterPro" id="IPR029064">
    <property type="entry name" value="Ribosomal_eL30-like_sf"/>
</dbReference>
<dbReference type="InterPro" id="IPR001537">
    <property type="entry name" value="SpoU_MeTrfase"/>
</dbReference>
<evidence type="ECO:0000313" key="5">
    <source>
        <dbReference type="Proteomes" id="UP001501176"/>
    </source>
</evidence>
<dbReference type="Gene3D" id="3.30.1330.30">
    <property type="match status" value="1"/>
</dbReference>
<name>A0ABN0TPX3_9BURK</name>
<feature type="domain" description="tRNA/rRNA methyltransferase SpoU type" evidence="3">
    <location>
        <begin position="121"/>
        <end position="256"/>
    </location>
</feature>
<proteinExistence type="predicted"/>
<dbReference type="InterPro" id="IPR051259">
    <property type="entry name" value="rRNA_Methyltransferase"/>
</dbReference>
<dbReference type="GO" id="GO:0032259">
    <property type="term" value="P:methylation"/>
    <property type="evidence" value="ECO:0007669"/>
    <property type="project" value="UniProtKB-KW"/>
</dbReference>
<evidence type="ECO:0000259" key="3">
    <source>
        <dbReference type="Pfam" id="PF00588"/>
    </source>
</evidence>
<dbReference type="PANTHER" id="PTHR43191:SF2">
    <property type="entry name" value="RRNA METHYLTRANSFERASE 3, MITOCHONDRIAL"/>
    <property type="match status" value="1"/>
</dbReference>
<keyword evidence="5" id="KW-1185">Reference proteome</keyword>
<organism evidence="4 5">
    <name type="scientific">Castellaniella daejeonensis</name>
    <dbReference type="NCBI Taxonomy" id="659013"/>
    <lineage>
        <taxon>Bacteria</taxon>
        <taxon>Pseudomonadati</taxon>
        <taxon>Pseudomonadota</taxon>
        <taxon>Betaproteobacteria</taxon>
        <taxon>Burkholderiales</taxon>
        <taxon>Alcaligenaceae</taxon>
        <taxon>Castellaniella</taxon>
    </lineage>
</organism>
<dbReference type="CDD" id="cd18095">
    <property type="entry name" value="SpoU-like_rRNA-MTase"/>
    <property type="match status" value="1"/>
</dbReference>
<dbReference type="SUPFAM" id="SSF55315">
    <property type="entry name" value="L30e-like"/>
    <property type="match status" value="1"/>
</dbReference>
<evidence type="ECO:0000256" key="2">
    <source>
        <dbReference type="ARBA" id="ARBA00022679"/>
    </source>
</evidence>
<gene>
    <name evidence="4" type="ORF">GCM10009125_15120</name>
</gene>
<comment type="caution">
    <text evidence="4">The sequence shown here is derived from an EMBL/GenBank/DDBJ whole genome shotgun (WGS) entry which is preliminary data.</text>
</comment>
<dbReference type="SUPFAM" id="SSF75217">
    <property type="entry name" value="alpha/beta knot"/>
    <property type="match status" value="1"/>
</dbReference>
<protein>
    <submittedName>
        <fullName evidence="4">RNA methyltransferase</fullName>
    </submittedName>
</protein>
<keyword evidence="1 4" id="KW-0489">Methyltransferase</keyword>
<reference evidence="4 5" key="1">
    <citation type="journal article" date="2019" name="Int. J. Syst. Evol. Microbiol.">
        <title>The Global Catalogue of Microorganisms (GCM) 10K type strain sequencing project: providing services to taxonomists for standard genome sequencing and annotation.</title>
        <authorList>
            <consortium name="The Broad Institute Genomics Platform"/>
            <consortium name="The Broad Institute Genome Sequencing Center for Infectious Disease"/>
            <person name="Wu L."/>
            <person name="Ma J."/>
        </authorList>
    </citation>
    <scope>NUCLEOTIDE SEQUENCE [LARGE SCALE GENOMIC DNA]</scope>
    <source>
        <strain evidence="4 5">JCM 16240</strain>
    </source>
</reference>
<dbReference type="InterPro" id="IPR029026">
    <property type="entry name" value="tRNA_m1G_MTases_N"/>
</dbReference>
<dbReference type="GO" id="GO:0008168">
    <property type="term" value="F:methyltransferase activity"/>
    <property type="evidence" value="ECO:0007669"/>
    <property type="project" value="UniProtKB-KW"/>
</dbReference>
<dbReference type="Proteomes" id="UP001501176">
    <property type="component" value="Unassembled WGS sequence"/>
</dbReference>
<dbReference type="EMBL" id="BAAAFN010000011">
    <property type="protein sequence ID" value="GAA0227101.1"/>
    <property type="molecule type" value="Genomic_DNA"/>
</dbReference>
<evidence type="ECO:0000313" key="4">
    <source>
        <dbReference type="EMBL" id="GAA0227101.1"/>
    </source>
</evidence>
<evidence type="ECO:0000256" key="1">
    <source>
        <dbReference type="ARBA" id="ARBA00022603"/>
    </source>
</evidence>
<dbReference type="Pfam" id="PF00588">
    <property type="entry name" value="SpoU_methylase"/>
    <property type="match status" value="1"/>
</dbReference>
<sequence length="278" mass="30374">MTASVPVRHIASRDNPDYRAWLRLAQGRPGRRDTRIILEGEHLCRAWLEHKGPPLVLVVGESALSLDWIGPLWQACAQGRRIVLQNNLASVLSQVEHGPAVFFIVEPPVPALPSHITGGSLWLDRVQDPGNLGTLLRTAAAAGLRQAYLSDGCASAWSPKVLRSGQGAHFALDIHEHADLAALAHRLDVPLAATTLEKAELLYLKDLRQPCVWLFGNEGQGVSDELLARADWRVHIPQSAAVESLNVAAAAAICLFEQRRQQLVAAVKVRSARREKAQ</sequence>
<accession>A0ABN0TPX3</accession>
<dbReference type="Gene3D" id="3.40.1280.10">
    <property type="match status" value="1"/>
</dbReference>
<dbReference type="InterPro" id="IPR029028">
    <property type="entry name" value="Alpha/beta_knot_MTases"/>
</dbReference>
<dbReference type="PANTHER" id="PTHR43191">
    <property type="entry name" value="RRNA METHYLTRANSFERASE 3"/>
    <property type="match status" value="1"/>
</dbReference>
<keyword evidence="2" id="KW-0808">Transferase</keyword>